<dbReference type="STRING" id="1121400.SAMN02746065_107179"/>
<protein>
    <recommendedName>
        <fullName evidence="3">CopG family transcriptional regulator</fullName>
    </recommendedName>
</protein>
<evidence type="ECO:0008006" key="3">
    <source>
        <dbReference type="Google" id="ProtNLM"/>
    </source>
</evidence>
<dbReference type="EMBL" id="FWXY01000007">
    <property type="protein sequence ID" value="SMC69706.1"/>
    <property type="molecule type" value="Genomic_DNA"/>
</dbReference>
<keyword evidence="2" id="KW-1185">Reference proteome</keyword>
<dbReference type="GO" id="GO:0006355">
    <property type="term" value="P:regulation of DNA-templated transcription"/>
    <property type="evidence" value="ECO:0007669"/>
    <property type="project" value="InterPro"/>
</dbReference>
<sequence length="82" mass="9581">MNTEKVRLNITLPVALVRELTEMTEPRKRSQFIADSVAFRIKQLKDEKRDALLAEGYQAEKEEAIKITKEFEGLDIHGWDDY</sequence>
<evidence type="ECO:0000313" key="1">
    <source>
        <dbReference type="EMBL" id="SMC69706.1"/>
    </source>
</evidence>
<dbReference type="AlphaFoldDB" id="A0A1W2B9V4"/>
<proteinExistence type="predicted"/>
<organism evidence="1 2">
    <name type="scientific">Desulfocicer vacuolatum DSM 3385</name>
    <dbReference type="NCBI Taxonomy" id="1121400"/>
    <lineage>
        <taxon>Bacteria</taxon>
        <taxon>Pseudomonadati</taxon>
        <taxon>Thermodesulfobacteriota</taxon>
        <taxon>Desulfobacteria</taxon>
        <taxon>Desulfobacterales</taxon>
        <taxon>Desulfobacteraceae</taxon>
        <taxon>Desulfocicer</taxon>
    </lineage>
</organism>
<dbReference type="InterPro" id="IPR013321">
    <property type="entry name" value="Arc_rbn_hlx_hlx"/>
</dbReference>
<dbReference type="RefSeq" id="WP_084068391.1">
    <property type="nucleotide sequence ID" value="NZ_FWXY01000007.1"/>
</dbReference>
<dbReference type="OrthoDB" id="5421204at2"/>
<name>A0A1W2B9V4_9BACT</name>
<dbReference type="Proteomes" id="UP000192418">
    <property type="component" value="Unassembled WGS sequence"/>
</dbReference>
<evidence type="ECO:0000313" key="2">
    <source>
        <dbReference type="Proteomes" id="UP000192418"/>
    </source>
</evidence>
<gene>
    <name evidence="1" type="ORF">SAMN02746065_107179</name>
</gene>
<accession>A0A1W2B9V4</accession>
<dbReference type="Gene3D" id="1.10.1220.10">
    <property type="entry name" value="Met repressor-like"/>
    <property type="match status" value="1"/>
</dbReference>
<reference evidence="1 2" key="1">
    <citation type="submission" date="2017-04" db="EMBL/GenBank/DDBJ databases">
        <authorList>
            <person name="Afonso C.L."/>
            <person name="Miller P.J."/>
            <person name="Scott M.A."/>
            <person name="Spackman E."/>
            <person name="Goraichik I."/>
            <person name="Dimitrov K.M."/>
            <person name="Suarez D.L."/>
            <person name="Swayne D.E."/>
        </authorList>
    </citation>
    <scope>NUCLEOTIDE SEQUENCE [LARGE SCALE GENOMIC DNA]</scope>
    <source>
        <strain evidence="1 2">DSM 3385</strain>
    </source>
</reference>